<evidence type="ECO:0000313" key="2">
    <source>
        <dbReference type="EMBL" id="CAJ74606.1"/>
    </source>
</evidence>
<organism evidence="2">
    <name type="scientific">Kuenenia stuttgartiensis</name>
    <dbReference type="NCBI Taxonomy" id="174633"/>
    <lineage>
        <taxon>Bacteria</taxon>
        <taxon>Pseudomonadati</taxon>
        <taxon>Planctomycetota</taxon>
        <taxon>Candidatus Brocadiia</taxon>
        <taxon>Candidatus Brocadiales</taxon>
        <taxon>Candidatus Brocadiaceae</taxon>
        <taxon>Candidatus Kuenenia</taxon>
    </lineage>
</organism>
<proteinExistence type="predicted"/>
<accession>Q1Q3L4</accession>
<keyword evidence="1" id="KW-0812">Transmembrane</keyword>
<keyword evidence="1" id="KW-1133">Transmembrane helix</keyword>
<gene>
    <name evidence="3" type="ORF">KsCSTR_23380</name>
    <name evidence="2" type="ORF">kuste3843</name>
</gene>
<sequence>MDKYCISGYFFVAILTFSTLAVISLHTSIRQCVLFGKIFNGEVLNAKFQSSSPLPASAGEHSPPLKGTRGENVRICFVFRAMPV</sequence>
<reference evidence="3 4" key="3">
    <citation type="submission" date="2020-02" db="EMBL/GenBank/DDBJ databases">
        <title>Newly sequenced genome of strain CSTR1 showed variability in Candidatus Kuenenia stuttgartiensis genomes.</title>
        <authorList>
            <person name="Ding C."/>
            <person name="Adrian L."/>
        </authorList>
    </citation>
    <scope>NUCLEOTIDE SEQUENCE [LARGE SCALE GENOMIC DNA]</scope>
    <source>
        <strain evidence="3 4">CSTR1</strain>
    </source>
</reference>
<dbReference type="Proteomes" id="UP000501926">
    <property type="component" value="Chromosome"/>
</dbReference>
<dbReference type="EMBL" id="CT573071">
    <property type="protein sequence ID" value="CAJ74606.1"/>
    <property type="molecule type" value="Genomic_DNA"/>
</dbReference>
<evidence type="ECO:0000313" key="4">
    <source>
        <dbReference type="Proteomes" id="UP000501926"/>
    </source>
</evidence>
<evidence type="ECO:0000313" key="3">
    <source>
        <dbReference type="EMBL" id="QII11717.1"/>
    </source>
</evidence>
<name>Q1Q3L4_KUEST</name>
<protein>
    <submittedName>
        <fullName evidence="2">Uncharacterized protein</fullName>
    </submittedName>
</protein>
<keyword evidence="1" id="KW-0472">Membrane</keyword>
<reference evidence="2" key="2">
    <citation type="submission" date="2006-01" db="EMBL/GenBank/DDBJ databases">
        <authorList>
            <person name="Genoscope"/>
        </authorList>
    </citation>
    <scope>NUCLEOTIDE SEQUENCE</scope>
</reference>
<dbReference type="EMBL" id="CP049055">
    <property type="protein sequence ID" value="QII11717.1"/>
    <property type="molecule type" value="Genomic_DNA"/>
</dbReference>
<dbReference type="AlphaFoldDB" id="Q1Q3L4"/>
<evidence type="ECO:0000256" key="1">
    <source>
        <dbReference type="SAM" id="Phobius"/>
    </source>
</evidence>
<reference evidence="2" key="1">
    <citation type="journal article" date="2006" name="Nature">
        <title>Deciphering the evolution and metabolism of an anammox bacterium from a community genome.</title>
        <authorList>
            <person name="Strous M."/>
            <person name="Pelletier E."/>
            <person name="Mangenot S."/>
            <person name="Rattei T."/>
            <person name="Lehner A."/>
            <person name="Taylor M.W."/>
            <person name="Horn M."/>
            <person name="Daims H."/>
            <person name="Bartol-Mavel D."/>
            <person name="Wincker P."/>
            <person name="Barbe V."/>
            <person name="Fonknechten N."/>
            <person name="Vallenet D."/>
            <person name="Segurens B."/>
            <person name="Schenowitz-Truong C."/>
            <person name="Medigue C."/>
            <person name="Collingro A."/>
            <person name="Snel B."/>
            <person name="Dutilh B.E."/>
            <person name="OpDenCamp H.J.M."/>
            <person name="vanDerDrift C."/>
            <person name="Cirpus I."/>
            <person name="vanDePas-Schoonen K.T."/>
            <person name="Harhangi H.R."/>
            <person name="vanNiftrik L."/>
            <person name="Schmid M."/>
            <person name="Keltjens J."/>
            <person name="vanDeVossenberg J."/>
            <person name="Kartal B."/>
            <person name="Meier H."/>
            <person name="Frishman D."/>
            <person name="Huynen M.A."/>
            <person name="Mewes H."/>
            <person name="Weissenbach J."/>
            <person name="Jetten M.S.M."/>
            <person name="Wagner M."/>
            <person name="LePaslier D."/>
        </authorList>
    </citation>
    <scope>NUCLEOTIDE SEQUENCE</scope>
</reference>
<feature type="transmembrane region" description="Helical" evidence="1">
    <location>
        <begin position="6"/>
        <end position="25"/>
    </location>
</feature>